<protein>
    <submittedName>
        <fullName evidence="2">Uncharacterized protein</fullName>
    </submittedName>
</protein>
<keyword evidence="1" id="KW-1133">Transmembrane helix</keyword>
<dbReference type="EMBL" id="CP011114">
    <property type="protein sequence ID" value="AKG34987.1"/>
    <property type="molecule type" value="Genomic_DNA"/>
</dbReference>
<sequence length="259" mass="28745">MLKKRYVGIGFIILIASAVFLLYALKIGPFGGSAHKPVEQATTSISNEKADEKKKLTMMEALRLGYEETKKHTEEEPLLISLTSTDDTTVPQGKTDGADGKRNAWNLQFGNKKGNINVTISFKDGKVDSEVKKDDNNSLQKGQYAISNIKIDSPEAVKKAIEVLGMRPGNPEIEDDWIKGYHFSIMGFITDPNSSESRYLLRVMGISPNSPNSENDSLRMTVFFDVKTGEILNASEMTGYDKDGRTNWKDVQLKKAGNK</sequence>
<dbReference type="HOGENOM" id="CLU_1073008_0_0_9"/>
<organism evidence="2 3">
    <name type="scientific">Paenibacillus durus ATCC 35681</name>
    <dbReference type="NCBI Taxonomy" id="1333534"/>
    <lineage>
        <taxon>Bacteria</taxon>
        <taxon>Bacillati</taxon>
        <taxon>Bacillota</taxon>
        <taxon>Bacilli</taxon>
        <taxon>Bacillales</taxon>
        <taxon>Paenibacillaceae</taxon>
        <taxon>Paenibacillus</taxon>
    </lineage>
</organism>
<reference evidence="2 3" key="1">
    <citation type="submission" date="2015-03" db="EMBL/GenBank/DDBJ databases">
        <authorList>
            <person name="Abdul Halim M."/>
        </authorList>
    </citation>
    <scope>NUCLEOTIDE SEQUENCE [LARGE SCALE GENOMIC DNA]</scope>
    <source>
        <strain evidence="2 3">ATCC 35681</strain>
    </source>
</reference>
<evidence type="ECO:0000313" key="2">
    <source>
        <dbReference type="EMBL" id="AKG34987.1"/>
    </source>
</evidence>
<proteinExistence type="predicted"/>
<dbReference type="PATRIC" id="fig|1333534.5.peg.2386"/>
<accession>A0A0F7F983</accession>
<dbReference type="AlphaFoldDB" id="A0A0F7F983"/>
<dbReference type="OrthoDB" id="2618645at2"/>
<evidence type="ECO:0000313" key="3">
    <source>
        <dbReference type="Proteomes" id="UP000034189"/>
    </source>
</evidence>
<keyword evidence="1" id="KW-0472">Membrane</keyword>
<dbReference type="Proteomes" id="UP000034189">
    <property type="component" value="Chromosome"/>
</dbReference>
<evidence type="ECO:0000256" key="1">
    <source>
        <dbReference type="SAM" id="Phobius"/>
    </source>
</evidence>
<reference evidence="2 3" key="2">
    <citation type="journal article" date="2016" name="Genome Announc.">
        <title>Genome Sequence of a Gram-Positive Diazotroph, Paenibacillus durus Type Strain ATCC 35681.</title>
        <authorList>
            <person name="Halim M.A."/>
            <person name="Rahman A.Y."/>
            <person name="Sim K.S."/>
            <person name="Yam H.C."/>
            <person name="Rahim A.A."/>
            <person name="Ghazali A.H."/>
            <person name="Najimudin N."/>
        </authorList>
    </citation>
    <scope>NUCLEOTIDE SEQUENCE [LARGE SCALE GENOMIC DNA]</scope>
    <source>
        <strain evidence="2 3">ATCC 35681</strain>
    </source>
</reference>
<name>A0A0F7F983_PAEDU</name>
<feature type="transmembrane region" description="Helical" evidence="1">
    <location>
        <begin position="6"/>
        <end position="25"/>
    </location>
</feature>
<gene>
    <name evidence="2" type="ORF">VK70_10775</name>
</gene>
<keyword evidence="1" id="KW-0812">Transmembrane</keyword>
<dbReference type="RefSeq" id="WP_025694680.1">
    <property type="nucleotide sequence ID" value="NZ_ASQQ01000153.1"/>
</dbReference>